<dbReference type="OrthoDB" id="5297543at2"/>
<dbReference type="Proteomes" id="UP000234341">
    <property type="component" value="Unassembled WGS sequence"/>
</dbReference>
<name>A0A2N5CC10_9BURK</name>
<dbReference type="CDD" id="cd00093">
    <property type="entry name" value="HTH_XRE"/>
    <property type="match status" value="1"/>
</dbReference>
<dbReference type="EMBL" id="PJRP01000006">
    <property type="protein sequence ID" value="PLP99748.1"/>
    <property type="molecule type" value="Genomic_DNA"/>
</dbReference>
<dbReference type="PANTHER" id="PTHR36924">
    <property type="entry name" value="ANTITOXIN HIGA-1"/>
    <property type="match status" value="1"/>
</dbReference>
<reference evidence="2 3" key="1">
    <citation type="submission" date="2017-12" db="EMBL/GenBank/DDBJ databases">
        <title>Genome sequence of the active heterotrophic nitrifier-denitrifier, Cupriavidus pauculus UM1.</title>
        <authorList>
            <person name="Putonti C."/>
            <person name="Castignetti D."/>
        </authorList>
    </citation>
    <scope>NUCLEOTIDE SEQUENCE [LARGE SCALE GENOMIC DNA]</scope>
    <source>
        <strain evidence="2 3">UM1</strain>
    </source>
</reference>
<protein>
    <submittedName>
        <fullName evidence="2">Addiction module antidote protein, HigA family</fullName>
    </submittedName>
</protein>
<organism evidence="2 3">
    <name type="scientific">Cupriavidus pauculus</name>
    <dbReference type="NCBI Taxonomy" id="82633"/>
    <lineage>
        <taxon>Bacteria</taxon>
        <taxon>Pseudomonadati</taxon>
        <taxon>Pseudomonadota</taxon>
        <taxon>Betaproteobacteria</taxon>
        <taxon>Burkholderiales</taxon>
        <taxon>Burkholderiaceae</taxon>
        <taxon>Cupriavidus</taxon>
    </lineage>
</organism>
<accession>A0A2N5CC10</accession>
<keyword evidence="1" id="KW-0238">DNA-binding</keyword>
<sequence length="115" mass="12531">MSLKRDDLSRTDFSSLVTGDAVPPTPPGDVLLHEFMVPNALSAGALAVALRVPVTRIEGILWRERAISPETALRLARYFCTSAEFWVRLEANHALRVAQACCGSAIDRDVQPITA</sequence>
<dbReference type="InterPro" id="IPR001387">
    <property type="entry name" value="Cro/C1-type_HTH"/>
</dbReference>
<evidence type="ECO:0000313" key="3">
    <source>
        <dbReference type="Proteomes" id="UP000234341"/>
    </source>
</evidence>
<dbReference type="NCBIfam" id="TIGR02607">
    <property type="entry name" value="antidote_HigA"/>
    <property type="match status" value="1"/>
</dbReference>
<dbReference type="AlphaFoldDB" id="A0A2N5CC10"/>
<evidence type="ECO:0000256" key="1">
    <source>
        <dbReference type="ARBA" id="ARBA00023125"/>
    </source>
</evidence>
<evidence type="ECO:0000313" key="2">
    <source>
        <dbReference type="EMBL" id="PLP99748.1"/>
    </source>
</evidence>
<dbReference type="SUPFAM" id="SSF47413">
    <property type="entry name" value="lambda repressor-like DNA-binding domains"/>
    <property type="match status" value="1"/>
</dbReference>
<dbReference type="InterPro" id="IPR010982">
    <property type="entry name" value="Lambda_DNA-bd_dom_sf"/>
</dbReference>
<proteinExistence type="predicted"/>
<dbReference type="PANTHER" id="PTHR36924:SF1">
    <property type="entry name" value="ANTITOXIN HIGA-1"/>
    <property type="match status" value="1"/>
</dbReference>
<dbReference type="GO" id="GO:0003677">
    <property type="term" value="F:DNA binding"/>
    <property type="evidence" value="ECO:0007669"/>
    <property type="project" value="UniProtKB-KW"/>
</dbReference>
<dbReference type="Gene3D" id="1.10.260.40">
    <property type="entry name" value="lambda repressor-like DNA-binding domains"/>
    <property type="match status" value="1"/>
</dbReference>
<comment type="caution">
    <text evidence="2">The sequence shown here is derived from an EMBL/GenBank/DDBJ whole genome shotgun (WGS) entry which is preliminary data.</text>
</comment>
<dbReference type="RefSeq" id="WP_101682325.1">
    <property type="nucleotide sequence ID" value="NZ_PJRP01000006.1"/>
</dbReference>
<dbReference type="InterPro" id="IPR013430">
    <property type="entry name" value="Toxin_antidote_HigA"/>
</dbReference>
<gene>
    <name evidence="2" type="primary">higA</name>
    <name evidence="2" type="ORF">CYJ10_15275</name>
</gene>